<feature type="compositionally biased region" description="Basic and acidic residues" evidence="1">
    <location>
        <begin position="11"/>
        <end position="27"/>
    </location>
</feature>
<proteinExistence type="predicted"/>
<name>A0A3E4Q0R1_9FIRM</name>
<feature type="region of interest" description="Disordered" evidence="1">
    <location>
        <begin position="1"/>
        <end position="48"/>
    </location>
</feature>
<protein>
    <submittedName>
        <fullName evidence="2">Uncharacterized protein</fullName>
    </submittedName>
</protein>
<comment type="caution">
    <text evidence="2">The sequence shown here is derived from an EMBL/GenBank/DDBJ whole genome shotgun (WGS) entry which is preliminary data.</text>
</comment>
<dbReference type="EMBL" id="QSRA01000003">
    <property type="protein sequence ID" value="RGK85595.1"/>
    <property type="molecule type" value="Genomic_DNA"/>
</dbReference>
<reference evidence="2 3" key="1">
    <citation type="submission" date="2018-08" db="EMBL/GenBank/DDBJ databases">
        <title>A genome reference for cultivated species of the human gut microbiota.</title>
        <authorList>
            <person name="Zou Y."/>
            <person name="Xue W."/>
            <person name="Luo G."/>
        </authorList>
    </citation>
    <scope>NUCLEOTIDE SEQUENCE [LARGE SCALE GENOMIC DNA]</scope>
    <source>
        <strain evidence="2 3">TF09-3</strain>
    </source>
</reference>
<dbReference type="Proteomes" id="UP000261324">
    <property type="component" value="Unassembled WGS sequence"/>
</dbReference>
<accession>A0A3E4Q0R1</accession>
<organism evidence="2 3">
    <name type="scientific">Dorea formicigenerans</name>
    <dbReference type="NCBI Taxonomy" id="39486"/>
    <lineage>
        <taxon>Bacteria</taxon>
        <taxon>Bacillati</taxon>
        <taxon>Bacillota</taxon>
        <taxon>Clostridia</taxon>
        <taxon>Lachnospirales</taxon>
        <taxon>Lachnospiraceae</taxon>
        <taxon>Dorea</taxon>
    </lineage>
</organism>
<gene>
    <name evidence="2" type="ORF">DXC93_02975</name>
</gene>
<sequence>MKGGEPIFTDPKYRAAPDFAITHKEDNDTPVQSQSEREKTVAGNEGGSVRPTVGVELPWCQFAADCLAISHSISGCRGQVEMLLSYQPSERRS</sequence>
<evidence type="ECO:0000313" key="3">
    <source>
        <dbReference type="Proteomes" id="UP000261324"/>
    </source>
</evidence>
<evidence type="ECO:0000256" key="1">
    <source>
        <dbReference type="SAM" id="MobiDB-lite"/>
    </source>
</evidence>
<evidence type="ECO:0000313" key="2">
    <source>
        <dbReference type="EMBL" id="RGK85595.1"/>
    </source>
</evidence>
<dbReference type="AlphaFoldDB" id="A0A3E4Q0R1"/>